<dbReference type="KEGG" id="ssai:N0B31_08505"/>
<dbReference type="GeneID" id="74942457"/>
<protein>
    <submittedName>
        <fullName evidence="1">DUF5820 family protein</fullName>
    </submittedName>
</protein>
<dbReference type="Pfam" id="PF19137">
    <property type="entry name" value="DUF5820"/>
    <property type="match status" value="1"/>
</dbReference>
<dbReference type="AlphaFoldDB" id="A0A9E7R5R9"/>
<dbReference type="InterPro" id="IPR043858">
    <property type="entry name" value="DUF5820"/>
</dbReference>
<accession>A0A9E7R5R9</accession>
<evidence type="ECO:0000313" key="2">
    <source>
        <dbReference type="Proteomes" id="UP001057580"/>
    </source>
</evidence>
<dbReference type="EMBL" id="CP104003">
    <property type="protein sequence ID" value="UWM56324.1"/>
    <property type="molecule type" value="Genomic_DNA"/>
</dbReference>
<organism evidence="1 2">
    <name type="scientific">Salinirubellus salinus</name>
    <dbReference type="NCBI Taxonomy" id="1364945"/>
    <lineage>
        <taxon>Archaea</taxon>
        <taxon>Methanobacteriati</taxon>
        <taxon>Methanobacteriota</taxon>
        <taxon>Stenosarchaea group</taxon>
        <taxon>Halobacteria</taxon>
        <taxon>Halobacteriales</taxon>
        <taxon>Natronomonadaceae</taxon>
        <taxon>Salinirubellus</taxon>
    </lineage>
</organism>
<dbReference type="RefSeq" id="WP_260643438.1">
    <property type="nucleotide sequence ID" value="NZ_CP104003.1"/>
</dbReference>
<keyword evidence="2" id="KW-1185">Reference proteome</keyword>
<proteinExistence type="predicted"/>
<reference evidence="1" key="1">
    <citation type="submission" date="2022-09" db="EMBL/GenBank/DDBJ databases">
        <title>Diverse halophilic archaea isolated from saline environments.</title>
        <authorList>
            <person name="Cui H.-L."/>
        </authorList>
    </citation>
    <scope>NUCLEOTIDE SEQUENCE</scope>
    <source>
        <strain evidence="1">ZS-35-S2</strain>
    </source>
</reference>
<evidence type="ECO:0000313" key="1">
    <source>
        <dbReference type="EMBL" id="UWM56324.1"/>
    </source>
</evidence>
<name>A0A9E7R5R9_9EURY</name>
<sequence length="133" mass="15030">MLTDAERESLPEGWRVWNADDTRLILAYRPDVFDGAGFDPACMPTVYLTRGRKTKRPEGNRNLPPDAPWTVTLFLEPDVSTDPEFHDGREPAVEAALSLAASFAAGELDYRDLYQLPRETYLDELDRLTGRAD</sequence>
<gene>
    <name evidence="1" type="ORF">N0B31_08505</name>
</gene>
<dbReference type="Proteomes" id="UP001057580">
    <property type="component" value="Chromosome"/>
</dbReference>